<evidence type="ECO:0000313" key="3">
    <source>
        <dbReference type="Proteomes" id="UP000196027"/>
    </source>
</evidence>
<reference evidence="2 3" key="1">
    <citation type="submission" date="2017-05" db="EMBL/GenBank/DDBJ databases">
        <title>Genomic insights into alkan degradation activity of Oleiphilus messinensis.</title>
        <authorList>
            <person name="Kozyavkin S.A."/>
            <person name="Slesarev A.I."/>
            <person name="Golyshin P.N."/>
            <person name="Korzhenkov A."/>
            <person name="Golyshina O.N."/>
            <person name="Toshchakov S.V."/>
        </authorList>
    </citation>
    <scope>NUCLEOTIDE SEQUENCE [LARGE SCALE GENOMIC DNA]</scope>
    <source>
        <strain evidence="2 3">ME102</strain>
    </source>
</reference>
<dbReference type="InterPro" id="IPR006680">
    <property type="entry name" value="Amidohydro-rel"/>
</dbReference>
<dbReference type="SUPFAM" id="SSF51556">
    <property type="entry name" value="Metallo-dependent hydrolases"/>
    <property type="match status" value="1"/>
</dbReference>
<keyword evidence="2" id="KW-0378">Hydrolase</keyword>
<dbReference type="InterPro" id="IPR032466">
    <property type="entry name" value="Metal_Hydrolase"/>
</dbReference>
<dbReference type="SUPFAM" id="SSF51338">
    <property type="entry name" value="Composite domain of metallo-dependent hydrolases"/>
    <property type="match status" value="1"/>
</dbReference>
<dbReference type="Proteomes" id="UP000196027">
    <property type="component" value="Chromosome"/>
</dbReference>
<dbReference type="Gene3D" id="2.30.40.10">
    <property type="entry name" value="Urease, subunit C, domain 1"/>
    <property type="match status" value="1"/>
</dbReference>
<protein>
    <submittedName>
        <fullName evidence="2">Amidohydrolase</fullName>
    </submittedName>
</protein>
<dbReference type="AlphaFoldDB" id="A0A1Y0II45"/>
<dbReference type="KEGG" id="ome:OLMES_5546"/>
<accession>A0A1Y0II45</accession>
<dbReference type="PANTHER" id="PTHR43135">
    <property type="entry name" value="ALPHA-D-RIBOSE 1-METHYLPHOSPHONATE 5-TRIPHOSPHATE DIPHOSPHATASE"/>
    <property type="match status" value="1"/>
</dbReference>
<dbReference type="EMBL" id="CP021425">
    <property type="protein sequence ID" value="ARU59526.1"/>
    <property type="molecule type" value="Genomic_DNA"/>
</dbReference>
<name>A0A1Y0II45_9GAMM</name>
<dbReference type="OrthoDB" id="9782972at2"/>
<feature type="domain" description="Amidohydrolase-related" evidence="1">
    <location>
        <begin position="103"/>
        <end position="477"/>
    </location>
</feature>
<proteinExistence type="predicted"/>
<dbReference type="GO" id="GO:0016810">
    <property type="term" value="F:hydrolase activity, acting on carbon-nitrogen (but not peptide) bonds"/>
    <property type="evidence" value="ECO:0007669"/>
    <property type="project" value="InterPro"/>
</dbReference>
<evidence type="ECO:0000259" key="1">
    <source>
        <dbReference type="Pfam" id="PF01979"/>
    </source>
</evidence>
<dbReference type="InterPro" id="IPR051781">
    <property type="entry name" value="Metallo-dep_Hydrolase"/>
</dbReference>
<dbReference type="Pfam" id="PF01979">
    <property type="entry name" value="Amidohydro_1"/>
    <property type="match status" value="1"/>
</dbReference>
<gene>
    <name evidence="2" type="ORF">OLMES_5546</name>
</gene>
<dbReference type="Gene3D" id="1.20.58.520">
    <property type="entry name" value="Amidohydrolase"/>
    <property type="match status" value="1"/>
</dbReference>
<keyword evidence="3" id="KW-1185">Reference proteome</keyword>
<organism evidence="2 3">
    <name type="scientific">Oleiphilus messinensis</name>
    <dbReference type="NCBI Taxonomy" id="141451"/>
    <lineage>
        <taxon>Bacteria</taxon>
        <taxon>Pseudomonadati</taxon>
        <taxon>Pseudomonadota</taxon>
        <taxon>Gammaproteobacteria</taxon>
        <taxon>Oceanospirillales</taxon>
        <taxon>Oleiphilaceae</taxon>
        <taxon>Oleiphilus</taxon>
    </lineage>
</organism>
<sequence>MPDNNAGRVKLNILDISLKQAVIPVICSIFFSGCVSLSDREPISETGMQADILISDVAVFDGIAAHPLLTHRDVLLKDGRIAAIRDHDPEHSADVKIEGRGMTLMPGLIDFHVHVGGTEAPPWQPVFYTPEYTLSAFLAMGVTSVVDLGGIPQLLEKLNGELATGEITGPRLFYAGRQITAEQSHPGPLIDESLAWPMNSLIKALMVDEVNDESDMDVLIQDRLESGSTLVKIMVDSIPLDSPMLSAESAKRIVAAAHRQHLPVAAHIGSDANLRTALNAGVDVIAHSVNQSELQAETLAELARSETPVVSTLRVFDNIAAVKKGLNPVTAHDARVMDQMIVESFTAPEAITSAMAEYADHIANNRNQSYRGCERMRRAGVPVLMGTDSPLFGAPAGSSAYFELKLLVTQCGYTPAEALQAATSLPGQVLSDWTGQAHLGKVLVDAPADLLLIKGMPSENIDALQQIQTVISRGAVVTRNLPDLSMY</sequence>
<dbReference type="Gene3D" id="3.30.110.90">
    <property type="entry name" value="Amidohydrolase"/>
    <property type="match status" value="1"/>
</dbReference>
<dbReference type="PANTHER" id="PTHR43135:SF3">
    <property type="entry name" value="ALPHA-D-RIBOSE 1-METHYLPHOSPHONATE 5-TRIPHOSPHATE DIPHOSPHATASE"/>
    <property type="match status" value="1"/>
</dbReference>
<dbReference type="Gene3D" id="3.40.50.10910">
    <property type="entry name" value="Amidohydrolase"/>
    <property type="match status" value="1"/>
</dbReference>
<dbReference type="InterPro" id="IPR011059">
    <property type="entry name" value="Metal-dep_hydrolase_composite"/>
</dbReference>
<evidence type="ECO:0000313" key="2">
    <source>
        <dbReference type="EMBL" id="ARU59526.1"/>
    </source>
</evidence>